<evidence type="ECO:0000313" key="2">
    <source>
        <dbReference type="EMBL" id="KAH3855834.1"/>
    </source>
</evidence>
<dbReference type="SUPFAM" id="SSF52047">
    <property type="entry name" value="RNI-like"/>
    <property type="match status" value="1"/>
</dbReference>
<dbReference type="SUPFAM" id="SSF52540">
    <property type="entry name" value="P-loop containing nucleoside triphosphate hydrolases"/>
    <property type="match status" value="1"/>
</dbReference>
<name>A0A9D4LDJ3_DREPO</name>
<evidence type="ECO:0000313" key="3">
    <source>
        <dbReference type="Proteomes" id="UP000828390"/>
    </source>
</evidence>
<reference evidence="2" key="2">
    <citation type="submission" date="2020-11" db="EMBL/GenBank/DDBJ databases">
        <authorList>
            <person name="McCartney M.A."/>
            <person name="Auch B."/>
            <person name="Kono T."/>
            <person name="Mallez S."/>
            <person name="Becker A."/>
            <person name="Gohl D.M."/>
            <person name="Silverstein K.A.T."/>
            <person name="Koren S."/>
            <person name="Bechman K.B."/>
            <person name="Herman A."/>
            <person name="Abrahante J.E."/>
            <person name="Garbe J."/>
        </authorList>
    </citation>
    <scope>NUCLEOTIDE SEQUENCE</scope>
    <source>
        <strain evidence="2">Duluth1</strain>
        <tissue evidence="2">Whole animal</tissue>
    </source>
</reference>
<feature type="domain" description="NACHT" evidence="1">
    <location>
        <begin position="76"/>
        <end position="176"/>
    </location>
</feature>
<organism evidence="2 3">
    <name type="scientific">Dreissena polymorpha</name>
    <name type="common">Zebra mussel</name>
    <name type="synonym">Mytilus polymorpha</name>
    <dbReference type="NCBI Taxonomy" id="45954"/>
    <lineage>
        <taxon>Eukaryota</taxon>
        <taxon>Metazoa</taxon>
        <taxon>Spiralia</taxon>
        <taxon>Lophotrochozoa</taxon>
        <taxon>Mollusca</taxon>
        <taxon>Bivalvia</taxon>
        <taxon>Autobranchia</taxon>
        <taxon>Heteroconchia</taxon>
        <taxon>Euheterodonta</taxon>
        <taxon>Imparidentia</taxon>
        <taxon>Neoheterodontei</taxon>
        <taxon>Myida</taxon>
        <taxon>Dreissenoidea</taxon>
        <taxon>Dreissenidae</taxon>
        <taxon>Dreissena</taxon>
    </lineage>
</organism>
<dbReference type="Proteomes" id="UP000828390">
    <property type="component" value="Unassembled WGS sequence"/>
</dbReference>
<reference evidence="2" key="1">
    <citation type="journal article" date="2019" name="bioRxiv">
        <title>The Genome of the Zebra Mussel, Dreissena polymorpha: A Resource for Invasive Species Research.</title>
        <authorList>
            <person name="McCartney M.A."/>
            <person name="Auch B."/>
            <person name="Kono T."/>
            <person name="Mallez S."/>
            <person name="Zhang Y."/>
            <person name="Obille A."/>
            <person name="Becker A."/>
            <person name="Abrahante J.E."/>
            <person name="Garbe J."/>
            <person name="Badalamenti J.P."/>
            <person name="Herman A."/>
            <person name="Mangelson H."/>
            <person name="Liachko I."/>
            <person name="Sullivan S."/>
            <person name="Sone E.D."/>
            <person name="Koren S."/>
            <person name="Silverstein K.A.T."/>
            <person name="Beckman K.B."/>
            <person name="Gohl D.M."/>
        </authorList>
    </citation>
    <scope>NUCLEOTIDE SEQUENCE</scope>
    <source>
        <strain evidence="2">Duluth1</strain>
        <tissue evidence="2">Whole animal</tissue>
    </source>
</reference>
<protein>
    <recommendedName>
        <fullName evidence="1">NACHT domain-containing protein</fullName>
    </recommendedName>
</protein>
<dbReference type="Gene3D" id="3.40.50.300">
    <property type="entry name" value="P-loop containing nucleotide triphosphate hydrolases"/>
    <property type="match status" value="1"/>
</dbReference>
<dbReference type="Pfam" id="PF05729">
    <property type="entry name" value="NACHT"/>
    <property type="match status" value="1"/>
</dbReference>
<dbReference type="EMBL" id="JAIWYP010000003">
    <property type="protein sequence ID" value="KAH3855834.1"/>
    <property type="molecule type" value="Genomic_DNA"/>
</dbReference>
<evidence type="ECO:0000259" key="1">
    <source>
        <dbReference type="PROSITE" id="PS50837"/>
    </source>
</evidence>
<dbReference type="InterPro" id="IPR027417">
    <property type="entry name" value="P-loop_NTPase"/>
</dbReference>
<proteinExistence type="predicted"/>
<dbReference type="PANTHER" id="PTHR46844:SF1">
    <property type="entry name" value="SLR5058 PROTEIN"/>
    <property type="match status" value="1"/>
</dbReference>
<sequence length="873" mass="101221">MFVFVVAVQTFLLKIYEQLNEIQVLKIVFKTVNVNKVYVDSNIVSVKRRYGFSVDESSDDRQRVTTYREFFGETPTNVYLLGSSGRGKTTFCHHMVDHWCQEIRSKHGGAPEQSEETYLSDTFDFIFFISLEKAGSIADMIRRQLFIENQHYYEFVMKYLLTNAHRVLLVLDDLDEWQMINPGTLPSREHLNQCITLITLRHSEISTIPLKSKDYLYEIKELCEESVRKLVENIAVQLCGDRDKRRVHKCLEDLQKQHINEIPMVLTFSVFSWYKYESIGQSRVDTHARIIRFLLSTLNNEHVQDDCPKLIEKLPPIFSALDLSKASKHIILRLSSFAFEFLSDHGPSTSEKDLAGLLGVDILRCCLRTGLLVITRRYESQVTDDLYVKFYHRSIQDFLAATFIATGPSKEQRLSKLLNHTSTYQRILDCSDVFVFVCGLMPEHTSKLSKHITDVASQSKEILAFRYSLDERYSFARGRHMSTYKFVKMTQKLQLRCLREAENNLKFSQQKQFVVETAYGVPYYNAIQKDPITISLSDVMMTDTVDDRIVTLALKQDPHDVKSVFVDMPLVAQTDTVQRIIAKADSLVRLHLDESCSKIIYLLGEKKFQLLQSLTISLTPLPDNNNIPLWLLRLPSLKFLSMSVHENHDKIDQIMDGLWWRFNLLEVHLERVRCVDHLHNTNECTYELDLRKHSHLKHLRIGEVYANAIYVPISVQYLAVSGKTKNVSSIWRCLNVPTNNVVSLTIGQAPFIWEQHDFHALYELMPKLNLLKFLTLLGFKYYGLVFSPSARLKEIFLYDVMFDKNGWMKFLDSLNMASGRKTVIEIVDSFVFILQGETINVVTDDEIIGRIQEQFNEVSTTRTSLKSKTKRQQ</sequence>
<keyword evidence="3" id="KW-1185">Reference proteome</keyword>
<comment type="caution">
    <text evidence="2">The sequence shown here is derived from an EMBL/GenBank/DDBJ whole genome shotgun (WGS) entry which is preliminary data.</text>
</comment>
<dbReference type="PANTHER" id="PTHR46844">
    <property type="entry name" value="SLR5058 PROTEIN"/>
    <property type="match status" value="1"/>
</dbReference>
<dbReference type="InterPro" id="IPR007111">
    <property type="entry name" value="NACHT_NTPase"/>
</dbReference>
<dbReference type="PROSITE" id="PS50837">
    <property type="entry name" value="NACHT"/>
    <property type="match status" value="1"/>
</dbReference>
<gene>
    <name evidence="2" type="ORF">DPMN_098404</name>
</gene>
<accession>A0A9D4LDJ3</accession>
<dbReference type="AlphaFoldDB" id="A0A9D4LDJ3"/>